<keyword evidence="3 6" id="KW-1133">Transmembrane helix</keyword>
<dbReference type="PANTHER" id="PTHR23051">
    <property type="entry name" value="SOLUTE CARRIER FAMILY 35, MEMBER F5"/>
    <property type="match status" value="1"/>
</dbReference>
<feature type="transmembrane region" description="Helical" evidence="6">
    <location>
        <begin position="404"/>
        <end position="425"/>
    </location>
</feature>
<feature type="transmembrane region" description="Helical" evidence="6">
    <location>
        <begin position="228"/>
        <end position="247"/>
    </location>
</feature>
<name>A0ABP0ELF7_9ASCO</name>
<dbReference type="Proteomes" id="UP001497600">
    <property type="component" value="Chromosome H"/>
</dbReference>
<evidence type="ECO:0000256" key="5">
    <source>
        <dbReference type="SAM" id="MobiDB-lite"/>
    </source>
</evidence>
<feature type="compositionally biased region" description="Low complexity" evidence="5">
    <location>
        <begin position="1"/>
        <end position="13"/>
    </location>
</feature>
<dbReference type="EMBL" id="OZ004260">
    <property type="protein sequence ID" value="CAK7921935.1"/>
    <property type="molecule type" value="Genomic_DNA"/>
</dbReference>
<feature type="transmembrane region" description="Helical" evidence="6">
    <location>
        <begin position="306"/>
        <end position="327"/>
    </location>
</feature>
<feature type="transmembrane region" description="Helical" evidence="6">
    <location>
        <begin position="203"/>
        <end position="221"/>
    </location>
</feature>
<evidence type="ECO:0000256" key="2">
    <source>
        <dbReference type="ARBA" id="ARBA00022692"/>
    </source>
</evidence>
<feature type="region of interest" description="Disordered" evidence="5">
    <location>
        <begin position="1"/>
        <end position="22"/>
    </location>
</feature>
<dbReference type="SUPFAM" id="SSF103481">
    <property type="entry name" value="Multidrug resistance efflux transporter EmrE"/>
    <property type="match status" value="1"/>
</dbReference>
<dbReference type="PANTHER" id="PTHR23051:SF0">
    <property type="entry name" value="SOLUTE CARRIER FAMILY 35 MEMBER F5"/>
    <property type="match status" value="1"/>
</dbReference>
<feature type="transmembrane region" description="Helical" evidence="6">
    <location>
        <begin position="176"/>
        <end position="197"/>
    </location>
</feature>
<proteinExistence type="predicted"/>
<evidence type="ECO:0000256" key="1">
    <source>
        <dbReference type="ARBA" id="ARBA00004141"/>
    </source>
</evidence>
<feature type="region of interest" description="Disordered" evidence="5">
    <location>
        <begin position="499"/>
        <end position="522"/>
    </location>
</feature>
<feature type="transmembrane region" description="Helical" evidence="6">
    <location>
        <begin position="94"/>
        <end position="112"/>
    </location>
</feature>
<organism evidence="7 8">
    <name type="scientific">[Candida] anglica</name>
    <dbReference type="NCBI Taxonomy" id="148631"/>
    <lineage>
        <taxon>Eukaryota</taxon>
        <taxon>Fungi</taxon>
        <taxon>Dikarya</taxon>
        <taxon>Ascomycota</taxon>
        <taxon>Saccharomycotina</taxon>
        <taxon>Pichiomycetes</taxon>
        <taxon>Debaryomycetaceae</taxon>
        <taxon>Kurtzmaniella</taxon>
    </lineage>
</organism>
<dbReference type="InterPro" id="IPR037185">
    <property type="entry name" value="EmrE-like"/>
</dbReference>
<reference evidence="7 8" key="1">
    <citation type="submission" date="2024-01" db="EMBL/GenBank/DDBJ databases">
        <authorList>
            <consortium name="Genoscope - CEA"/>
            <person name="William W."/>
        </authorList>
    </citation>
    <scope>NUCLEOTIDE SEQUENCE [LARGE SCALE GENOMIC DNA]</scope>
    <source>
        <strain evidence="7 8">29B2s-10</strain>
    </source>
</reference>
<evidence type="ECO:0000256" key="6">
    <source>
        <dbReference type="SAM" id="Phobius"/>
    </source>
</evidence>
<comment type="subcellular location">
    <subcellularLocation>
        <location evidence="1">Membrane</location>
        <topology evidence="1">Multi-pass membrane protein</topology>
    </subcellularLocation>
</comment>
<keyword evidence="8" id="KW-1185">Reference proteome</keyword>
<dbReference type="Pfam" id="PF16913">
    <property type="entry name" value="PUNUT"/>
    <property type="match status" value="1"/>
</dbReference>
<keyword evidence="4 6" id="KW-0472">Membrane</keyword>
<feature type="transmembrane region" description="Helical" evidence="6">
    <location>
        <begin position="339"/>
        <end position="363"/>
    </location>
</feature>
<accession>A0ABP0ELF7</accession>
<feature type="transmembrane region" description="Helical" evidence="6">
    <location>
        <begin position="267"/>
        <end position="286"/>
    </location>
</feature>
<evidence type="ECO:0008006" key="9">
    <source>
        <dbReference type="Google" id="ProtNLM"/>
    </source>
</evidence>
<sequence>MSPTHTPISTTTTAGNTVVSPRLNPSRTLTGRQLHIDAQITDTAEDIVQIINDNETKNFQLGVILIVVAIGSWIIGLELVNSVLKGDDYKKPCLFAWITGSCFMLNLLPDIFEFVKSKWSKSEVPLPNSPEATPLLSPGSASGSTNNVVPKTALEKSLIPDAETPVELTRSEVFSLAAEIAVIYLMYNIFVMFALQFTSASNQTVLGSTTSIFTLFIGRFLNIDKITAKKLICIFVSLGGVFFINWSESGKANGPNDGSKYSPKNPLFGNFLAILGALMYALYLIIMKVRCGTGNKTTNERRLFGFVGIFTFFIGIPLLIIADWQGIEKFEFPPPSNDILISILINGVFSVISDYTTILAMLLTSPLVTSLSLTSAIPITILLDFIILHLSGKGGSGGNEGSDQFMYFFGIGCILVSVVLVNVNITSENELIHEFIDDALEEAIRDDEVLSPVLSPLLSPKAPLATSPFISNSEILQRHAPGITLSTLIQSFSPKIAVSSTNENGPSQGGLPSFQLPQNQNPEFGIDSPTSDGKLLVYGGENHHYHVRNVYANSPEIQPISSNHTA</sequence>
<evidence type="ECO:0000313" key="7">
    <source>
        <dbReference type="EMBL" id="CAK7921935.1"/>
    </source>
</evidence>
<protein>
    <recommendedName>
        <fullName evidence="9">EamA domain-containing protein</fullName>
    </recommendedName>
</protein>
<evidence type="ECO:0000313" key="8">
    <source>
        <dbReference type="Proteomes" id="UP001497600"/>
    </source>
</evidence>
<feature type="transmembrane region" description="Helical" evidence="6">
    <location>
        <begin position="61"/>
        <end position="82"/>
    </location>
</feature>
<keyword evidence="2 6" id="KW-0812">Transmembrane</keyword>
<feature type="transmembrane region" description="Helical" evidence="6">
    <location>
        <begin position="370"/>
        <end position="392"/>
    </location>
</feature>
<evidence type="ECO:0000256" key="3">
    <source>
        <dbReference type="ARBA" id="ARBA00022989"/>
    </source>
</evidence>
<gene>
    <name evidence="7" type="ORF">CAAN4_H20406</name>
</gene>
<evidence type="ECO:0000256" key="4">
    <source>
        <dbReference type="ARBA" id="ARBA00023136"/>
    </source>
</evidence>